<comment type="catalytic activity">
    <reaction evidence="11">
        <text>Na(+)(in) + 2 H(+)(out) = Na(+)(out) + 2 H(+)(in)</text>
        <dbReference type="Rhea" id="RHEA:29251"/>
        <dbReference type="ChEBI" id="CHEBI:15378"/>
        <dbReference type="ChEBI" id="CHEBI:29101"/>
    </reaction>
</comment>
<comment type="similarity">
    <text evidence="11">Belongs to the NhaA Na(+)/H(+) (TC 2.A.33) antiporter family.</text>
</comment>
<keyword evidence="3 11" id="KW-0050">Antiport</keyword>
<dbReference type="GO" id="GO:0015385">
    <property type="term" value="F:sodium:proton antiporter activity"/>
    <property type="evidence" value="ECO:0007669"/>
    <property type="project" value="TreeGrafter"/>
</dbReference>
<accession>A0A3A1U368</accession>
<keyword evidence="8 11" id="KW-0406">Ion transport</keyword>
<keyword evidence="6 11" id="KW-1133">Transmembrane helix</keyword>
<keyword evidence="5 11" id="KW-0812">Transmembrane</keyword>
<evidence type="ECO:0000256" key="8">
    <source>
        <dbReference type="ARBA" id="ARBA00023065"/>
    </source>
</evidence>
<keyword evidence="4 11" id="KW-1003">Cell membrane</keyword>
<keyword evidence="9 11" id="KW-0472">Membrane</keyword>
<organism evidence="12 13">
    <name type="scientific">Amnibacterium setariae</name>
    <dbReference type="NCBI Taxonomy" id="2306585"/>
    <lineage>
        <taxon>Bacteria</taxon>
        <taxon>Bacillati</taxon>
        <taxon>Actinomycetota</taxon>
        <taxon>Actinomycetes</taxon>
        <taxon>Micrococcales</taxon>
        <taxon>Microbacteriaceae</taxon>
        <taxon>Amnibacterium</taxon>
    </lineage>
</organism>
<evidence type="ECO:0000313" key="13">
    <source>
        <dbReference type="Proteomes" id="UP000265742"/>
    </source>
</evidence>
<feature type="transmembrane region" description="Helical" evidence="11">
    <location>
        <begin position="276"/>
        <end position="301"/>
    </location>
</feature>
<dbReference type="OrthoDB" id="9808135at2"/>
<evidence type="ECO:0000256" key="11">
    <source>
        <dbReference type="HAMAP-Rule" id="MF_01844"/>
    </source>
</evidence>
<feature type="transmembrane region" description="Helical" evidence="11">
    <location>
        <begin position="85"/>
        <end position="109"/>
    </location>
</feature>
<evidence type="ECO:0000256" key="5">
    <source>
        <dbReference type="ARBA" id="ARBA00022692"/>
    </source>
</evidence>
<keyword evidence="10 11" id="KW-0739">Sodium transport</keyword>
<feature type="transmembrane region" description="Helical" evidence="11">
    <location>
        <begin position="55"/>
        <end position="73"/>
    </location>
</feature>
<protein>
    <recommendedName>
        <fullName evidence="11">Na(+)/H(+) antiporter NhaA</fullName>
    </recommendedName>
    <alternativeName>
        <fullName evidence="11">Sodium/proton antiporter NhaA</fullName>
    </alternativeName>
</protein>
<evidence type="ECO:0000256" key="6">
    <source>
        <dbReference type="ARBA" id="ARBA00022989"/>
    </source>
</evidence>
<feature type="transmembrane region" description="Helical" evidence="11">
    <location>
        <begin position="172"/>
        <end position="189"/>
    </location>
</feature>
<dbReference type="PANTHER" id="PTHR30341:SF0">
    <property type="entry name" value="NA(+)_H(+) ANTIPORTER NHAA"/>
    <property type="match status" value="1"/>
</dbReference>
<name>A0A3A1U368_9MICO</name>
<feature type="transmembrane region" description="Helical" evidence="11">
    <location>
        <begin position="146"/>
        <end position="166"/>
    </location>
</feature>
<dbReference type="Gene3D" id="1.20.1530.10">
    <property type="entry name" value="Na+/H+ antiporter like domain"/>
    <property type="match status" value="1"/>
</dbReference>
<feature type="transmembrane region" description="Helical" evidence="11">
    <location>
        <begin position="246"/>
        <end position="264"/>
    </location>
</feature>
<evidence type="ECO:0000256" key="2">
    <source>
        <dbReference type="ARBA" id="ARBA00022448"/>
    </source>
</evidence>
<evidence type="ECO:0000256" key="3">
    <source>
        <dbReference type="ARBA" id="ARBA00022449"/>
    </source>
</evidence>
<evidence type="ECO:0000256" key="4">
    <source>
        <dbReference type="ARBA" id="ARBA00022475"/>
    </source>
</evidence>
<sequence>MRFITSDRGSAALLLAAAALALVLAATPVGPALLAARDLHLPLDATGLHLTVDHLVSDGLLAVFFLLVAIELRHELTHGDLAHPAAAALPAAGALGGVVVPALGYLLVAGGTDPAGWPVPTATDIAFALGLLALLGRGLPSRVRAFLLALAILDDLVAILLIAVVFPVRLEPVFLLAALVPLALFAVLARRLRGGALRTALLVVLGVAAWYLTARSGVHATLAGVALGLLLPGPLGAAVDRALQPVSRAAILPLFAFTASLIRIEDVDGAALGPVLVGVAVALPLGKLIGIVAGGLVGRAVLGRRAPDPIRPVELVVVGLVGGVGFTVSLLMGRLAFATEDLRTAATLGVLLGSAAAIVLSALVVPLIARRSRARPSRRRSRALP</sequence>
<feature type="transmembrane region" description="Helical" evidence="11">
    <location>
        <begin position="345"/>
        <end position="369"/>
    </location>
</feature>
<evidence type="ECO:0000256" key="7">
    <source>
        <dbReference type="ARBA" id="ARBA00023053"/>
    </source>
</evidence>
<dbReference type="GO" id="GO:0006885">
    <property type="term" value="P:regulation of pH"/>
    <property type="evidence" value="ECO:0007669"/>
    <property type="project" value="InterPro"/>
</dbReference>
<dbReference type="InterPro" id="IPR004670">
    <property type="entry name" value="NhaA"/>
</dbReference>
<comment type="function">
    <text evidence="11">Na(+)/H(+) antiporter that extrudes sodium in exchange for external protons.</text>
</comment>
<dbReference type="AlphaFoldDB" id="A0A3A1U368"/>
<dbReference type="InterPro" id="IPR023171">
    <property type="entry name" value="Na/H_antiporter_dom_sf"/>
</dbReference>
<evidence type="ECO:0000256" key="10">
    <source>
        <dbReference type="ARBA" id="ARBA00023201"/>
    </source>
</evidence>
<dbReference type="EMBL" id="QXTG01000001">
    <property type="protein sequence ID" value="RIX30842.1"/>
    <property type="molecule type" value="Genomic_DNA"/>
</dbReference>
<dbReference type="HAMAP" id="MF_01844">
    <property type="entry name" value="NhaA"/>
    <property type="match status" value="1"/>
</dbReference>
<feature type="transmembrane region" description="Helical" evidence="11">
    <location>
        <begin position="196"/>
        <end position="212"/>
    </location>
</feature>
<comment type="subcellular location">
    <subcellularLocation>
        <location evidence="1">Cell inner membrane</location>
        <topology evidence="1">Multi-pass membrane protein</topology>
    </subcellularLocation>
    <subcellularLocation>
        <location evidence="11">Cell membrane</location>
        <topology evidence="11">Multi-pass membrane protein</topology>
    </subcellularLocation>
</comment>
<feature type="transmembrane region" description="Helical" evidence="11">
    <location>
        <begin position="313"/>
        <end position="333"/>
    </location>
</feature>
<keyword evidence="7 11" id="KW-0915">Sodium</keyword>
<dbReference type="RefSeq" id="WP_119481204.1">
    <property type="nucleotide sequence ID" value="NZ_QXTG01000001.1"/>
</dbReference>
<comment type="caution">
    <text evidence="12">The sequence shown here is derived from an EMBL/GenBank/DDBJ whole genome shotgun (WGS) entry which is preliminary data.</text>
</comment>
<proteinExistence type="inferred from homology"/>
<keyword evidence="2 11" id="KW-0813">Transport</keyword>
<reference evidence="13" key="1">
    <citation type="submission" date="2018-09" db="EMBL/GenBank/DDBJ databases">
        <authorList>
            <person name="Kim I."/>
        </authorList>
    </citation>
    <scope>NUCLEOTIDE SEQUENCE [LARGE SCALE GENOMIC DNA]</scope>
    <source>
        <strain evidence="13">DD4a</strain>
    </source>
</reference>
<gene>
    <name evidence="11" type="primary">nhaA</name>
    <name evidence="12" type="ORF">D1781_05450</name>
</gene>
<dbReference type="Proteomes" id="UP000265742">
    <property type="component" value="Unassembled WGS sequence"/>
</dbReference>
<keyword evidence="13" id="KW-1185">Reference proteome</keyword>
<dbReference type="GO" id="GO:0005886">
    <property type="term" value="C:plasma membrane"/>
    <property type="evidence" value="ECO:0007669"/>
    <property type="project" value="UniProtKB-SubCell"/>
</dbReference>
<evidence type="ECO:0000256" key="1">
    <source>
        <dbReference type="ARBA" id="ARBA00004429"/>
    </source>
</evidence>
<evidence type="ECO:0000313" key="12">
    <source>
        <dbReference type="EMBL" id="RIX30842.1"/>
    </source>
</evidence>
<feature type="transmembrane region" description="Helical" evidence="11">
    <location>
        <begin position="218"/>
        <end position="239"/>
    </location>
</feature>
<dbReference type="PANTHER" id="PTHR30341">
    <property type="entry name" value="SODIUM ION/PROTON ANTIPORTER NHAA-RELATED"/>
    <property type="match status" value="1"/>
</dbReference>
<evidence type="ECO:0000256" key="9">
    <source>
        <dbReference type="ARBA" id="ARBA00023136"/>
    </source>
</evidence>
<feature type="transmembrane region" description="Helical" evidence="11">
    <location>
        <begin position="115"/>
        <end position="134"/>
    </location>
</feature>
<dbReference type="Pfam" id="PF06965">
    <property type="entry name" value="Na_H_antiport_1"/>
    <property type="match status" value="1"/>
</dbReference>